<dbReference type="Proteomes" id="UP001233999">
    <property type="component" value="Unassembled WGS sequence"/>
</dbReference>
<dbReference type="EMBL" id="JASPKZ010006830">
    <property type="protein sequence ID" value="KAJ9586864.1"/>
    <property type="molecule type" value="Genomic_DNA"/>
</dbReference>
<evidence type="ECO:0000313" key="2">
    <source>
        <dbReference type="Proteomes" id="UP001233999"/>
    </source>
</evidence>
<reference evidence="1" key="2">
    <citation type="submission" date="2023-05" db="EMBL/GenBank/DDBJ databases">
        <authorList>
            <person name="Fouks B."/>
        </authorList>
    </citation>
    <scope>NUCLEOTIDE SEQUENCE</scope>
    <source>
        <strain evidence="1">Stay&amp;Tobe</strain>
        <tissue evidence="1">Testes</tissue>
    </source>
</reference>
<comment type="caution">
    <text evidence="1">The sequence shown here is derived from an EMBL/GenBank/DDBJ whole genome shotgun (WGS) entry which is preliminary data.</text>
</comment>
<name>A0AAD7ZU21_DIPPU</name>
<feature type="non-terminal residue" evidence="1">
    <location>
        <position position="1"/>
    </location>
</feature>
<protein>
    <submittedName>
        <fullName evidence="1">Uncharacterized protein</fullName>
    </submittedName>
</protein>
<dbReference type="AlphaFoldDB" id="A0AAD7ZU21"/>
<gene>
    <name evidence="1" type="ORF">L9F63_019546</name>
</gene>
<evidence type="ECO:0000313" key="1">
    <source>
        <dbReference type="EMBL" id="KAJ9586864.1"/>
    </source>
</evidence>
<feature type="non-terminal residue" evidence="1">
    <location>
        <position position="61"/>
    </location>
</feature>
<sequence>SIVQEKMFLTFNIIIAAIEVAAISGSNRQEGRALSAILLSKPQRKLDLPKMLPTKTLIFLL</sequence>
<keyword evidence="2" id="KW-1185">Reference proteome</keyword>
<proteinExistence type="predicted"/>
<accession>A0AAD7ZU21</accession>
<organism evidence="1 2">
    <name type="scientific">Diploptera punctata</name>
    <name type="common">Pacific beetle cockroach</name>
    <dbReference type="NCBI Taxonomy" id="6984"/>
    <lineage>
        <taxon>Eukaryota</taxon>
        <taxon>Metazoa</taxon>
        <taxon>Ecdysozoa</taxon>
        <taxon>Arthropoda</taxon>
        <taxon>Hexapoda</taxon>
        <taxon>Insecta</taxon>
        <taxon>Pterygota</taxon>
        <taxon>Neoptera</taxon>
        <taxon>Polyneoptera</taxon>
        <taxon>Dictyoptera</taxon>
        <taxon>Blattodea</taxon>
        <taxon>Blaberoidea</taxon>
        <taxon>Blaberidae</taxon>
        <taxon>Diplopterinae</taxon>
        <taxon>Diploptera</taxon>
    </lineage>
</organism>
<reference evidence="1" key="1">
    <citation type="journal article" date="2023" name="IScience">
        <title>Live-bearing cockroach genome reveals convergent evolutionary mechanisms linked to viviparity in insects and beyond.</title>
        <authorList>
            <person name="Fouks B."/>
            <person name="Harrison M.C."/>
            <person name="Mikhailova A.A."/>
            <person name="Marchal E."/>
            <person name="English S."/>
            <person name="Carruthers M."/>
            <person name="Jennings E.C."/>
            <person name="Chiamaka E.L."/>
            <person name="Frigard R.A."/>
            <person name="Pippel M."/>
            <person name="Attardo G.M."/>
            <person name="Benoit J.B."/>
            <person name="Bornberg-Bauer E."/>
            <person name="Tobe S.S."/>
        </authorList>
    </citation>
    <scope>NUCLEOTIDE SEQUENCE</scope>
    <source>
        <strain evidence="1">Stay&amp;Tobe</strain>
    </source>
</reference>